<evidence type="ECO:0000313" key="3">
    <source>
        <dbReference type="EMBL" id="QTR51609.1"/>
    </source>
</evidence>
<gene>
    <name evidence="3" type="ORF">J8380_08735</name>
</gene>
<dbReference type="RefSeq" id="WP_210230218.1">
    <property type="nucleotide sequence ID" value="NZ_CP072800.1"/>
</dbReference>
<evidence type="ECO:0000313" key="4">
    <source>
        <dbReference type="Proteomes" id="UP000672027"/>
    </source>
</evidence>
<dbReference type="Proteomes" id="UP000672027">
    <property type="component" value="Chromosome"/>
</dbReference>
<reference evidence="3 4" key="1">
    <citation type="submission" date="2021-04" db="EMBL/GenBank/DDBJ databases">
        <title>Genomics, taxonomy and metabolism of representatives of sulfur bacteria of the genus Thiothrix: Thiothrix fructosivorans QT, Thiothrix unzii A1T and three new species, Thiothrix subterranea sp. nov., Thiothrix litoralis sp. nov. and 'Candidatus Thiothrix anitrata' sp. nov.</title>
        <authorList>
            <person name="Ravin N.V."/>
            <person name="Smolyakov D."/>
            <person name="Rudenko T.S."/>
            <person name="Mardanov A.V."/>
            <person name="Beletsky A.V."/>
            <person name="Markov N.D."/>
            <person name="Fomenkov A.I."/>
            <person name="Roberts R.J."/>
            <person name="Karnachuk O.V."/>
            <person name="Novikov A."/>
            <person name="Grabovich M.Y."/>
        </authorList>
    </citation>
    <scope>NUCLEOTIDE SEQUENCE [LARGE SCALE GENOMIC DNA]</scope>
    <source>
        <strain evidence="3 4">A52</strain>
    </source>
</reference>
<proteinExistence type="inferred from homology"/>
<accession>A0ABX7X8R5</accession>
<dbReference type="Pfam" id="PF02604">
    <property type="entry name" value="PhdYeFM_antitox"/>
    <property type="match status" value="1"/>
</dbReference>
<dbReference type="InterPro" id="IPR006442">
    <property type="entry name" value="Antitoxin_Phd/YefM"/>
</dbReference>
<dbReference type="Gene3D" id="3.40.1620.10">
    <property type="entry name" value="YefM-like domain"/>
    <property type="match status" value="1"/>
</dbReference>
<comment type="similarity">
    <text evidence="1 2">Belongs to the phD/YefM antitoxin family.</text>
</comment>
<dbReference type="InterPro" id="IPR036165">
    <property type="entry name" value="YefM-like_sf"/>
</dbReference>
<organism evidence="3 4">
    <name type="scientific">Candidatus Thiothrix anitrata</name>
    <dbReference type="NCBI Taxonomy" id="2823902"/>
    <lineage>
        <taxon>Bacteria</taxon>
        <taxon>Pseudomonadati</taxon>
        <taxon>Pseudomonadota</taxon>
        <taxon>Gammaproteobacteria</taxon>
        <taxon>Thiotrichales</taxon>
        <taxon>Thiotrichaceae</taxon>
        <taxon>Thiothrix</taxon>
    </lineage>
</organism>
<protein>
    <recommendedName>
        <fullName evidence="2">Antitoxin</fullName>
    </recommendedName>
</protein>
<dbReference type="EMBL" id="CP072800">
    <property type="protein sequence ID" value="QTR51609.1"/>
    <property type="molecule type" value="Genomic_DNA"/>
</dbReference>
<dbReference type="SUPFAM" id="SSF143120">
    <property type="entry name" value="YefM-like"/>
    <property type="match status" value="1"/>
</dbReference>
<dbReference type="NCBIfam" id="TIGR01552">
    <property type="entry name" value="phd_fam"/>
    <property type="match status" value="1"/>
</dbReference>
<name>A0ABX7X8R5_9GAMM</name>
<sequence>MMELATIVEAKNNLPRLIHAVESGGDIHITRFGKPVAVLISEERYQQLFRTGKAVFQAMMQWREQYGSIDLVDEEIDSWRDRTPARGFSWD</sequence>
<keyword evidence="4" id="KW-1185">Reference proteome</keyword>
<comment type="function">
    <text evidence="2">Antitoxin component of a type II toxin-antitoxin (TA) system.</text>
</comment>
<evidence type="ECO:0000256" key="2">
    <source>
        <dbReference type="RuleBase" id="RU362080"/>
    </source>
</evidence>
<evidence type="ECO:0000256" key="1">
    <source>
        <dbReference type="ARBA" id="ARBA00009981"/>
    </source>
</evidence>